<name>A0A0F9J852_9ZZZZ</name>
<dbReference type="AlphaFoldDB" id="A0A0F9J852"/>
<accession>A0A0F9J852</accession>
<evidence type="ECO:0000313" key="1">
    <source>
        <dbReference type="EMBL" id="KKM43595.1"/>
    </source>
</evidence>
<dbReference type="EMBL" id="LAZR01012090">
    <property type="protein sequence ID" value="KKM43595.1"/>
    <property type="molecule type" value="Genomic_DNA"/>
</dbReference>
<comment type="caution">
    <text evidence="1">The sequence shown here is derived from an EMBL/GenBank/DDBJ whole genome shotgun (WGS) entry which is preliminary data.</text>
</comment>
<gene>
    <name evidence="1" type="ORF">LCGC14_1562720</name>
</gene>
<organism evidence="1">
    <name type="scientific">marine sediment metagenome</name>
    <dbReference type="NCBI Taxonomy" id="412755"/>
    <lineage>
        <taxon>unclassified sequences</taxon>
        <taxon>metagenomes</taxon>
        <taxon>ecological metagenomes</taxon>
    </lineage>
</organism>
<sequence length="48" mass="5882">MQITKLSQYLYHISSFILKIKKSIILIKKGKKKFYQKEFFIRKLVVVY</sequence>
<protein>
    <submittedName>
        <fullName evidence="1">Uncharacterized protein</fullName>
    </submittedName>
</protein>
<reference evidence="1" key="1">
    <citation type="journal article" date="2015" name="Nature">
        <title>Complex archaea that bridge the gap between prokaryotes and eukaryotes.</title>
        <authorList>
            <person name="Spang A."/>
            <person name="Saw J.H."/>
            <person name="Jorgensen S.L."/>
            <person name="Zaremba-Niedzwiedzka K."/>
            <person name="Martijn J."/>
            <person name="Lind A.E."/>
            <person name="van Eijk R."/>
            <person name="Schleper C."/>
            <person name="Guy L."/>
            <person name="Ettema T.J."/>
        </authorList>
    </citation>
    <scope>NUCLEOTIDE SEQUENCE</scope>
</reference>
<proteinExistence type="predicted"/>